<dbReference type="PANTHER" id="PTHR33361:SF16">
    <property type="entry name" value="DUF885 DOMAIN-CONTAINING PROTEIN"/>
    <property type="match status" value="1"/>
</dbReference>
<dbReference type="Proteomes" id="UP001319180">
    <property type="component" value="Unassembled WGS sequence"/>
</dbReference>
<dbReference type="EMBL" id="JAHESC010000040">
    <property type="protein sequence ID" value="MBT1689350.1"/>
    <property type="molecule type" value="Genomic_DNA"/>
</dbReference>
<dbReference type="InterPro" id="IPR010281">
    <property type="entry name" value="DUF885"/>
</dbReference>
<dbReference type="AlphaFoldDB" id="A0AAP2DEQ0"/>
<proteinExistence type="predicted"/>
<dbReference type="PANTHER" id="PTHR33361">
    <property type="entry name" value="GLR0591 PROTEIN"/>
    <property type="match status" value="1"/>
</dbReference>
<comment type="caution">
    <text evidence="1">The sequence shown here is derived from an EMBL/GenBank/DDBJ whole genome shotgun (WGS) entry which is preliminary data.</text>
</comment>
<evidence type="ECO:0000313" key="2">
    <source>
        <dbReference type="Proteomes" id="UP001319180"/>
    </source>
</evidence>
<dbReference type="PROSITE" id="PS51257">
    <property type="entry name" value="PROKAR_LIPOPROTEIN"/>
    <property type="match status" value="1"/>
</dbReference>
<reference evidence="1 2" key="1">
    <citation type="submission" date="2021-05" db="EMBL/GenBank/DDBJ databases">
        <title>A Polyphasic approach of four new species of the genus Ohtaekwangia: Ohtaekwangia histidinii sp. nov., Ohtaekwangia cretensis sp. nov., Ohtaekwangia indiensis sp. nov., Ohtaekwangia reichenbachii sp. nov. from diverse environment.</title>
        <authorList>
            <person name="Octaviana S."/>
        </authorList>
    </citation>
    <scope>NUCLEOTIDE SEQUENCE [LARGE SCALE GENOMIC DNA]</scope>
    <source>
        <strain evidence="1 2">PWU37</strain>
    </source>
</reference>
<keyword evidence="2" id="KW-1185">Reference proteome</keyword>
<evidence type="ECO:0000313" key="1">
    <source>
        <dbReference type="EMBL" id="MBT1689350.1"/>
    </source>
</evidence>
<dbReference type="RefSeq" id="WP_254092575.1">
    <property type="nucleotide sequence ID" value="NZ_JAHESC010000040.1"/>
</dbReference>
<name>A0AAP2DEQ0_9BACT</name>
<sequence>MKYFSLLTLAVALAACSHEPKKEVMTPAKSLHDFLEEYYEERLPLYPLEATTAGDNRYNHLLPNDISQAFRDTLKAFYTRYDSGIRAYDRTRLSEQEQVSYDVFVREMEISLDRLRFPEHYMPIQQFWGMTLTMPQLGSGQGAQPFKTVKDYDNFLSRIDGFAVWMDTAIVNMRKGLAAGYTFPRILMERVLPQAKDMVVKDVTKSIFWMPLANFPDSIGADDRKRLEAAYTRAIQEKIVPAYQKLYDFLQQEYIPHTRTTAGISGITQGTDYYKFLVRYWTTTDLTPEEIFQTGLDEVKRIRTEMENVKNQTGFKGDLKQFFAYVNNDKKFMPYKTPEEVLAGFRAINTRMEPQLKKLFNLVPRSKFEVRQTEAFRAASASAEYNQGTPDGSRPGIFYVPILDAKTFNYTGMETLFLHEAIPGHHYQNSLQMENEELPHFRRFLWYGAYGEGWALYTESLGKELGLYTDPYQYFGHLGDGIHRAIRLVVDVGLHTKQWSREQAIEYMMENEPINEQGAVAEIERYMAIPGQALSYKIGQLKILALRKKASEALGDRFSVAAFHDEVLKYGCLPLDVLESRIDQWVAQQQKNQP</sequence>
<dbReference type="Pfam" id="PF05960">
    <property type="entry name" value="DUF885"/>
    <property type="match status" value="1"/>
</dbReference>
<protein>
    <submittedName>
        <fullName evidence="1">DUF885 family protein</fullName>
    </submittedName>
</protein>
<accession>A0AAP2DEQ0</accession>
<organism evidence="1 2">
    <name type="scientific">Dawidia soli</name>
    <dbReference type="NCBI Taxonomy" id="2782352"/>
    <lineage>
        <taxon>Bacteria</taxon>
        <taxon>Pseudomonadati</taxon>
        <taxon>Bacteroidota</taxon>
        <taxon>Cytophagia</taxon>
        <taxon>Cytophagales</taxon>
        <taxon>Chryseotaleaceae</taxon>
        <taxon>Dawidia</taxon>
    </lineage>
</organism>
<gene>
    <name evidence="1" type="ORF">KK078_22490</name>
</gene>